<keyword evidence="2" id="KW-0560">Oxidoreductase</keyword>
<accession>A0ABQ2ZKI0</accession>
<dbReference type="PRINTS" id="PR00359">
    <property type="entry name" value="BP450"/>
</dbReference>
<evidence type="ECO:0000256" key="2">
    <source>
        <dbReference type="RuleBase" id="RU000461"/>
    </source>
</evidence>
<keyword evidence="2" id="KW-0503">Monooxygenase</keyword>
<keyword evidence="5" id="KW-1185">Reference proteome</keyword>
<dbReference type="Gene3D" id="1.10.630.10">
    <property type="entry name" value="Cytochrome P450"/>
    <property type="match status" value="1"/>
</dbReference>
<keyword evidence="2" id="KW-0408">Iron</keyword>
<evidence type="ECO:0000313" key="5">
    <source>
        <dbReference type="Proteomes" id="UP000600946"/>
    </source>
</evidence>
<sequence length="409" mass="44754">MTDTTETTATLQTAEAPAFPADRTCPYQLPDEYSKLRDQPDALTPVTLFDGRRAWVVTKHETARRLLADPRLSSDRNHTDFPATSPRFEAIRSGRPAFIGMDPPEHGPRRRMTISEFTVKRIKGMRPGIERIVNGFIDEMLAGGPPADLVSQFALPVPSMVICELLGIPYADHDFFQDASRRLVQSLDVDSAVTAREDLNGYLDGLITKMQDKPGSGLLNTLVTRQLAAGEIDREELVSTALLLLVAGHETTASMTSLSVITLLEHPDQHAALRADPALVPGAVEELLRYLAIADIAGGRVATADIDVDGQIIRAGEGVIVTNSIANRDGSVFENPDSLDVHRTARHHLSFGYGVHQCLGQNLARLELEVILTTLFDRIPTLRLAVPVERLTLRPGTTIQGVNELPVTW</sequence>
<comment type="caution">
    <text evidence="4">The sequence shown here is derived from an EMBL/GenBank/DDBJ whole genome shotgun (WGS) entry which is preliminary data.</text>
</comment>
<dbReference type="PROSITE" id="PS00086">
    <property type="entry name" value="CYTOCHROME_P450"/>
    <property type="match status" value="1"/>
</dbReference>
<dbReference type="PANTHER" id="PTHR46696">
    <property type="entry name" value="P450, PUTATIVE (EUROFUNG)-RELATED"/>
    <property type="match status" value="1"/>
</dbReference>
<keyword evidence="2" id="KW-0479">Metal-binding</keyword>
<dbReference type="InterPro" id="IPR001128">
    <property type="entry name" value="Cyt_P450"/>
</dbReference>
<feature type="region of interest" description="Disordered" evidence="3">
    <location>
        <begin position="1"/>
        <end position="25"/>
    </location>
</feature>
<dbReference type="PANTHER" id="PTHR46696:SF1">
    <property type="entry name" value="CYTOCHROME P450 YJIB-RELATED"/>
    <property type="match status" value="1"/>
</dbReference>
<gene>
    <name evidence="4" type="ORF">GCM10010326_09490</name>
</gene>
<dbReference type="CDD" id="cd11030">
    <property type="entry name" value="CYP105-like"/>
    <property type="match status" value="1"/>
</dbReference>
<dbReference type="Proteomes" id="UP000600946">
    <property type="component" value="Unassembled WGS sequence"/>
</dbReference>
<evidence type="ECO:0000256" key="1">
    <source>
        <dbReference type="ARBA" id="ARBA00010617"/>
    </source>
</evidence>
<keyword evidence="2" id="KW-0349">Heme</keyword>
<dbReference type="PRINTS" id="PR00385">
    <property type="entry name" value="P450"/>
</dbReference>
<dbReference type="InterPro" id="IPR002397">
    <property type="entry name" value="Cyt_P450_B"/>
</dbReference>
<dbReference type="RefSeq" id="WP_161250913.1">
    <property type="nucleotide sequence ID" value="NZ_BMUU01000001.1"/>
</dbReference>
<dbReference type="GeneID" id="96288958"/>
<dbReference type="Pfam" id="PF00067">
    <property type="entry name" value="p450"/>
    <property type="match status" value="1"/>
</dbReference>
<dbReference type="InterPro" id="IPR036396">
    <property type="entry name" value="Cyt_P450_sf"/>
</dbReference>
<protein>
    <submittedName>
        <fullName evidence="4">Cytochrome P450</fullName>
    </submittedName>
</protein>
<evidence type="ECO:0000313" key="4">
    <source>
        <dbReference type="EMBL" id="GGY18818.1"/>
    </source>
</evidence>
<reference evidence="5" key="1">
    <citation type="journal article" date="2019" name="Int. J. Syst. Evol. Microbiol.">
        <title>The Global Catalogue of Microorganisms (GCM) 10K type strain sequencing project: providing services to taxonomists for standard genome sequencing and annotation.</title>
        <authorList>
            <consortium name="The Broad Institute Genomics Platform"/>
            <consortium name="The Broad Institute Genome Sequencing Center for Infectious Disease"/>
            <person name="Wu L."/>
            <person name="Ma J."/>
        </authorList>
    </citation>
    <scope>NUCLEOTIDE SEQUENCE [LARGE SCALE GENOMIC DNA]</scope>
    <source>
        <strain evidence="5">JCM 4594</strain>
    </source>
</reference>
<dbReference type="InterPro" id="IPR017972">
    <property type="entry name" value="Cyt_P450_CS"/>
</dbReference>
<proteinExistence type="inferred from homology"/>
<dbReference type="EMBL" id="BMUU01000001">
    <property type="protein sequence ID" value="GGY18818.1"/>
    <property type="molecule type" value="Genomic_DNA"/>
</dbReference>
<feature type="compositionally biased region" description="Low complexity" evidence="3">
    <location>
        <begin position="1"/>
        <end position="18"/>
    </location>
</feature>
<evidence type="ECO:0000256" key="3">
    <source>
        <dbReference type="SAM" id="MobiDB-lite"/>
    </source>
</evidence>
<name>A0ABQ2ZKI0_9ACTN</name>
<dbReference type="SUPFAM" id="SSF48264">
    <property type="entry name" value="Cytochrome P450"/>
    <property type="match status" value="1"/>
</dbReference>
<organism evidence="4 5">
    <name type="scientific">Streptomyces xanthochromogenes</name>
    <dbReference type="NCBI Taxonomy" id="67384"/>
    <lineage>
        <taxon>Bacteria</taxon>
        <taxon>Bacillati</taxon>
        <taxon>Actinomycetota</taxon>
        <taxon>Actinomycetes</taxon>
        <taxon>Kitasatosporales</taxon>
        <taxon>Streptomycetaceae</taxon>
        <taxon>Streptomyces</taxon>
    </lineage>
</organism>
<comment type="similarity">
    <text evidence="1 2">Belongs to the cytochrome P450 family.</text>
</comment>